<keyword evidence="2" id="KW-1185">Reference proteome</keyword>
<name>A0A830D7E9_9LAMI</name>
<comment type="caution">
    <text evidence="1">The sequence shown here is derived from an EMBL/GenBank/DDBJ whole genome shotgun (WGS) entry which is preliminary data.</text>
</comment>
<dbReference type="Pfam" id="PF23556">
    <property type="entry name" value="TPR_Vps41"/>
    <property type="match status" value="1"/>
</dbReference>
<reference evidence="1" key="1">
    <citation type="submission" date="2020-07" db="EMBL/GenBank/DDBJ databases">
        <title>Ethylene signaling mediates host invasion by parasitic plants.</title>
        <authorList>
            <person name="Yoshida S."/>
        </authorList>
    </citation>
    <scope>NUCLEOTIDE SEQUENCE</scope>
    <source>
        <strain evidence="1">Okayama</strain>
    </source>
</reference>
<dbReference type="AlphaFoldDB" id="A0A830D7E9"/>
<organism evidence="1 2">
    <name type="scientific">Phtheirospermum japonicum</name>
    <dbReference type="NCBI Taxonomy" id="374723"/>
    <lineage>
        <taxon>Eukaryota</taxon>
        <taxon>Viridiplantae</taxon>
        <taxon>Streptophyta</taxon>
        <taxon>Embryophyta</taxon>
        <taxon>Tracheophyta</taxon>
        <taxon>Spermatophyta</taxon>
        <taxon>Magnoliopsida</taxon>
        <taxon>eudicotyledons</taxon>
        <taxon>Gunneridae</taxon>
        <taxon>Pentapetalae</taxon>
        <taxon>asterids</taxon>
        <taxon>lamiids</taxon>
        <taxon>Lamiales</taxon>
        <taxon>Orobanchaceae</taxon>
        <taxon>Orobanchaceae incertae sedis</taxon>
        <taxon>Phtheirospermum</taxon>
    </lineage>
</organism>
<accession>A0A830D7E9</accession>
<evidence type="ECO:0000313" key="1">
    <source>
        <dbReference type="EMBL" id="GFQ04164.1"/>
    </source>
</evidence>
<gene>
    <name evidence="1" type="ORF">PHJA_002560300</name>
</gene>
<dbReference type="OrthoDB" id="1708365at2759"/>
<dbReference type="Proteomes" id="UP000653305">
    <property type="component" value="Unassembled WGS sequence"/>
</dbReference>
<dbReference type="EMBL" id="BMAC01000914">
    <property type="protein sequence ID" value="GFQ04164.1"/>
    <property type="molecule type" value="Genomic_DNA"/>
</dbReference>
<sequence length="123" mass="13726">MDLGDIEAELEKLVTKEVLKNIFALLQFGPTLFPESSLHNEQIYSSLPVISSIEPQLNTSSSDDLKEALAELYVIDGQFEKAFNLYAAKNSGIFDFIDKHNLHDGIRENVLSVSVLISKQLLT</sequence>
<protein>
    <submittedName>
        <fullName evidence="1">Vacuolar protein sorting-associated protein 41 homolog</fullName>
    </submittedName>
</protein>
<evidence type="ECO:0000313" key="2">
    <source>
        <dbReference type="Proteomes" id="UP000653305"/>
    </source>
</evidence>
<proteinExistence type="predicted"/>